<sequence>MGNNSSQFQESFFQILNEEPINTLLSEEIYKLTYEQFLESLKELNILSKKCFDLEGNQLIFVVKEDTDSTIFWKATVQVACVKLKSDTQTVETYKLLSLSEFLKVFRTFKCQLSAVVDCERNEAHDTCPICRDKLNSTDDTWVLSEVPKAEEVSKEIHNNLMELTHDRSSCSPS</sequence>
<protein>
    <submittedName>
        <fullName evidence="1">Uncharacterized protein</fullName>
    </submittedName>
</protein>
<accession>A0ABQ9JUB9</accession>
<organism evidence="1 2">
    <name type="scientific">Molorchus minor</name>
    <dbReference type="NCBI Taxonomy" id="1323400"/>
    <lineage>
        <taxon>Eukaryota</taxon>
        <taxon>Metazoa</taxon>
        <taxon>Ecdysozoa</taxon>
        <taxon>Arthropoda</taxon>
        <taxon>Hexapoda</taxon>
        <taxon>Insecta</taxon>
        <taxon>Pterygota</taxon>
        <taxon>Neoptera</taxon>
        <taxon>Endopterygota</taxon>
        <taxon>Coleoptera</taxon>
        <taxon>Polyphaga</taxon>
        <taxon>Cucujiformia</taxon>
        <taxon>Chrysomeloidea</taxon>
        <taxon>Cerambycidae</taxon>
        <taxon>Lamiinae</taxon>
        <taxon>Monochamini</taxon>
        <taxon>Molorchus</taxon>
    </lineage>
</organism>
<dbReference type="Proteomes" id="UP001162164">
    <property type="component" value="Unassembled WGS sequence"/>
</dbReference>
<evidence type="ECO:0000313" key="1">
    <source>
        <dbReference type="EMBL" id="KAJ8981317.1"/>
    </source>
</evidence>
<dbReference type="EMBL" id="JAPWTJ010000190">
    <property type="protein sequence ID" value="KAJ8981317.1"/>
    <property type="molecule type" value="Genomic_DNA"/>
</dbReference>
<evidence type="ECO:0000313" key="2">
    <source>
        <dbReference type="Proteomes" id="UP001162164"/>
    </source>
</evidence>
<gene>
    <name evidence="1" type="ORF">NQ317_015450</name>
</gene>
<keyword evidence="2" id="KW-1185">Reference proteome</keyword>
<comment type="caution">
    <text evidence="1">The sequence shown here is derived from an EMBL/GenBank/DDBJ whole genome shotgun (WGS) entry which is preliminary data.</text>
</comment>
<proteinExistence type="predicted"/>
<name>A0ABQ9JUB9_9CUCU</name>
<reference evidence="1" key="1">
    <citation type="journal article" date="2023" name="Insect Mol. Biol.">
        <title>Genome sequencing provides insights into the evolution of gene families encoding plant cell wall-degrading enzymes in longhorned beetles.</title>
        <authorList>
            <person name="Shin N.R."/>
            <person name="Okamura Y."/>
            <person name="Kirsch R."/>
            <person name="Pauchet Y."/>
        </authorList>
    </citation>
    <scope>NUCLEOTIDE SEQUENCE</scope>
    <source>
        <strain evidence="1">MMC_N1</strain>
    </source>
</reference>